<name>B4VUK9_9CYAN</name>
<dbReference type="STRING" id="118168.MC7420_3820"/>
<dbReference type="Proteomes" id="UP000003835">
    <property type="component" value="Unassembled WGS sequence"/>
</dbReference>
<gene>
    <name evidence="1" type="ORF">MC7420_3820</name>
</gene>
<sequence>MTDDLAFTSYLMMAKKSRSILLIRRQTTTDLAQAVGNPRL</sequence>
<evidence type="ECO:0000313" key="2">
    <source>
        <dbReference type="Proteomes" id="UP000003835"/>
    </source>
</evidence>
<organism evidence="1 2">
    <name type="scientific">Coleofasciculus chthonoplastes PCC 7420</name>
    <dbReference type="NCBI Taxonomy" id="118168"/>
    <lineage>
        <taxon>Bacteria</taxon>
        <taxon>Bacillati</taxon>
        <taxon>Cyanobacteriota</taxon>
        <taxon>Cyanophyceae</taxon>
        <taxon>Coleofasciculales</taxon>
        <taxon>Coleofasciculaceae</taxon>
        <taxon>Coleofasciculus</taxon>
    </lineage>
</organism>
<proteinExistence type="predicted"/>
<dbReference type="EMBL" id="DS989853">
    <property type="protein sequence ID" value="EDX74296.1"/>
    <property type="molecule type" value="Genomic_DNA"/>
</dbReference>
<protein>
    <submittedName>
        <fullName evidence="1">Uncharacterized protein</fullName>
    </submittedName>
</protein>
<accession>B4VUK9</accession>
<evidence type="ECO:0000313" key="1">
    <source>
        <dbReference type="EMBL" id="EDX74296.1"/>
    </source>
</evidence>
<dbReference type="AlphaFoldDB" id="B4VUK9"/>
<keyword evidence="2" id="KW-1185">Reference proteome</keyword>
<dbReference type="HOGENOM" id="CLU_3287885_0_0_3"/>
<reference evidence="1 2" key="1">
    <citation type="submission" date="2008-07" db="EMBL/GenBank/DDBJ databases">
        <authorList>
            <person name="Tandeau de Marsac N."/>
            <person name="Ferriera S."/>
            <person name="Johnson J."/>
            <person name="Kravitz S."/>
            <person name="Beeson K."/>
            <person name="Sutton G."/>
            <person name="Rogers Y.-H."/>
            <person name="Friedman R."/>
            <person name="Frazier M."/>
            <person name="Venter J.C."/>
        </authorList>
    </citation>
    <scope>NUCLEOTIDE SEQUENCE [LARGE SCALE GENOMIC DNA]</scope>
    <source>
        <strain evidence="1 2">PCC 7420</strain>
    </source>
</reference>